<dbReference type="AlphaFoldDB" id="A0AAU7VPU9"/>
<reference evidence="1" key="2">
    <citation type="submission" date="2024-06" db="EMBL/GenBank/DDBJ databases">
        <authorList>
            <person name="Petrova K.O."/>
            <person name="Toshchakov S.V."/>
            <person name="Boltjanskaja Y.V."/>
            <person name="Kevbrin V."/>
        </authorList>
    </citation>
    <scope>NUCLEOTIDE SEQUENCE</scope>
    <source>
        <strain evidence="1">Z-910T</strain>
    </source>
</reference>
<dbReference type="SUPFAM" id="SSF57802">
    <property type="entry name" value="Rubredoxin-like"/>
    <property type="match status" value="1"/>
</dbReference>
<dbReference type="RefSeq" id="WP_350344822.1">
    <property type="nucleotide sequence ID" value="NZ_CP158367.1"/>
</dbReference>
<proteinExistence type="predicted"/>
<name>A0AAU7VPU9_9FIRM</name>
<sequence>MSKFECLDCGHKHKGEQRPRKCPQCNCKTFDRCK</sequence>
<dbReference type="EMBL" id="CP158367">
    <property type="protein sequence ID" value="XBX76088.1"/>
    <property type="molecule type" value="Genomic_DNA"/>
</dbReference>
<reference evidence="1" key="1">
    <citation type="journal article" date="2013" name="Extremophiles">
        <title>Proteinivorax tanatarense gen. nov., sp. nov., an anaerobic, haloalkaliphilic, proteolytic bacterium isolated from a decaying algal bloom, and proposal of Proteinivoraceae fam. nov.</title>
        <authorList>
            <person name="Kevbrin V."/>
            <person name="Boltyanskaya Y."/>
            <person name="Zhilina T."/>
            <person name="Kolganova T."/>
            <person name="Lavrentjeva E."/>
            <person name="Kuznetsov B."/>
        </authorList>
    </citation>
    <scope>NUCLEOTIDE SEQUENCE</scope>
    <source>
        <strain evidence="1">Z-910T</strain>
    </source>
</reference>
<organism evidence="1">
    <name type="scientific">Proteinivorax tanatarense</name>
    <dbReference type="NCBI Taxonomy" id="1260629"/>
    <lineage>
        <taxon>Bacteria</taxon>
        <taxon>Bacillati</taxon>
        <taxon>Bacillota</taxon>
        <taxon>Clostridia</taxon>
        <taxon>Eubacteriales</taxon>
        <taxon>Proteinivoracaceae</taxon>
        <taxon>Proteinivorax</taxon>
    </lineage>
</organism>
<dbReference type="Gene3D" id="2.20.28.10">
    <property type="match status" value="1"/>
</dbReference>
<protein>
    <submittedName>
        <fullName evidence="1">Rubredoxin-like domain-containing protein</fullName>
    </submittedName>
</protein>
<accession>A0AAU7VPU9</accession>
<evidence type="ECO:0000313" key="1">
    <source>
        <dbReference type="EMBL" id="XBX76088.1"/>
    </source>
</evidence>
<gene>
    <name evidence="1" type="ORF">PRVXT_001263</name>
</gene>